<dbReference type="InterPro" id="IPR005516">
    <property type="entry name" value="Remorin_C"/>
</dbReference>
<feature type="region of interest" description="Disordered" evidence="2">
    <location>
        <begin position="1"/>
        <end position="120"/>
    </location>
</feature>
<keyword evidence="5" id="KW-1185">Reference proteome</keyword>
<reference evidence="4" key="1">
    <citation type="submission" date="2020-10" db="EMBL/GenBank/DDBJ databases">
        <authorList>
            <person name="Han B."/>
            <person name="Lu T."/>
            <person name="Zhao Q."/>
            <person name="Huang X."/>
            <person name="Zhao Y."/>
        </authorList>
    </citation>
    <scope>NUCLEOTIDE SEQUENCE</scope>
</reference>
<protein>
    <recommendedName>
        <fullName evidence="3">Remorin C-terminal domain-containing protein</fullName>
    </recommendedName>
</protein>
<comment type="caution">
    <text evidence="4">The sequence shown here is derived from an EMBL/GenBank/DDBJ whole genome shotgun (WGS) entry which is preliminary data.</text>
</comment>
<feature type="compositionally biased region" description="Low complexity" evidence="2">
    <location>
        <begin position="431"/>
        <end position="444"/>
    </location>
</feature>
<accession>A0A811PLS9</accession>
<dbReference type="AlphaFoldDB" id="A0A811PLS9"/>
<comment type="similarity">
    <text evidence="1">Belongs to the remorin family.</text>
</comment>
<evidence type="ECO:0000256" key="1">
    <source>
        <dbReference type="ARBA" id="ARBA00005711"/>
    </source>
</evidence>
<dbReference type="Pfam" id="PF03763">
    <property type="entry name" value="Remorin_C"/>
    <property type="match status" value="1"/>
</dbReference>
<proteinExistence type="inferred from homology"/>
<dbReference type="Proteomes" id="UP000604825">
    <property type="component" value="Unassembled WGS sequence"/>
</dbReference>
<evidence type="ECO:0000313" key="5">
    <source>
        <dbReference type="Proteomes" id="UP000604825"/>
    </source>
</evidence>
<feature type="region of interest" description="Disordered" evidence="2">
    <location>
        <begin position="190"/>
        <end position="211"/>
    </location>
</feature>
<dbReference type="PANTHER" id="PTHR31471:SF40">
    <property type="entry name" value="OS08G0471800 PROTEIN"/>
    <property type="match status" value="1"/>
</dbReference>
<dbReference type="EMBL" id="CAJGYO010000007">
    <property type="protein sequence ID" value="CAD6245474.1"/>
    <property type="molecule type" value="Genomic_DNA"/>
</dbReference>
<gene>
    <name evidence="4" type="ORF">NCGR_LOCUS29779</name>
</gene>
<organism evidence="4 5">
    <name type="scientific">Miscanthus lutarioriparius</name>
    <dbReference type="NCBI Taxonomy" id="422564"/>
    <lineage>
        <taxon>Eukaryota</taxon>
        <taxon>Viridiplantae</taxon>
        <taxon>Streptophyta</taxon>
        <taxon>Embryophyta</taxon>
        <taxon>Tracheophyta</taxon>
        <taxon>Spermatophyta</taxon>
        <taxon>Magnoliopsida</taxon>
        <taxon>Liliopsida</taxon>
        <taxon>Poales</taxon>
        <taxon>Poaceae</taxon>
        <taxon>PACMAD clade</taxon>
        <taxon>Panicoideae</taxon>
        <taxon>Andropogonodae</taxon>
        <taxon>Andropogoneae</taxon>
        <taxon>Saccharinae</taxon>
        <taxon>Miscanthus</taxon>
    </lineage>
</organism>
<sequence>MRVGDGGESEERPRGGGAAVRRKCGAVVEDGEASGCSASSTSRGSSARGSSGGDSPLTRFVRRGGRLGTDPERDETLTSSSSYASAGSTEPQEEDDDAALEAAKDKRWVHARPQGQTKNAAAVPCLTGERQDQRHRLGSLLFQGRKDRAQRPASLDFGCPGPGVARSSMPHSPGFPVTGVGVMNKGLGISNSSHGGRPDVLSSPGTPSYDRRGMAGVGYQQGPISERVMIPPSDGHRRHPGSGMVLPYSSGRTLPSKWEDAERWIFSPNPNNALGRSIPQLWRPKSKSGPVGPPGRFGGAYSCVSSSAQFLDNARVGNLTVNAPYLAGVLLPEHVCGGVMDLGRDLSGASGDDSSNGRGGRPGQMNGRHPAMQSTRVSQQLGSAVESYQSLPTSLESIQDGGIESIKDSATSSAPIIVRKDVATQTSPDISRSSSPSMRSSFSRSLSAQQVKELESCFSKLEVRDVQVDDRVTLTRWSKKHVTRGSDKNAPNIIEWKKKTMDSKSSAWEVTETTKCISKIEGEETKMTAWENMQKVEAEATIQKLVVWLLENTGGTQYINRKSGSAYFQDYQNGATPQQERSNEFVEWMLHMSCFLEM</sequence>
<feature type="region of interest" description="Disordered" evidence="2">
    <location>
        <begin position="347"/>
        <end position="385"/>
    </location>
</feature>
<feature type="compositionally biased region" description="Low complexity" evidence="2">
    <location>
        <begin position="33"/>
        <end position="55"/>
    </location>
</feature>
<feature type="compositionally biased region" description="Polar residues" evidence="2">
    <location>
        <begin position="372"/>
        <end position="385"/>
    </location>
</feature>
<evidence type="ECO:0000313" key="4">
    <source>
        <dbReference type="EMBL" id="CAD6245474.1"/>
    </source>
</evidence>
<dbReference type="PANTHER" id="PTHR31471">
    <property type="entry name" value="OS02G0116800 PROTEIN"/>
    <property type="match status" value="1"/>
</dbReference>
<feature type="compositionally biased region" description="Low complexity" evidence="2">
    <location>
        <begin position="347"/>
        <end position="356"/>
    </location>
</feature>
<evidence type="ECO:0000256" key="2">
    <source>
        <dbReference type="SAM" id="MobiDB-lite"/>
    </source>
</evidence>
<dbReference type="OrthoDB" id="648416at2759"/>
<evidence type="ECO:0000259" key="3">
    <source>
        <dbReference type="Pfam" id="PF03763"/>
    </source>
</evidence>
<feature type="region of interest" description="Disordered" evidence="2">
    <location>
        <begin position="417"/>
        <end position="444"/>
    </location>
</feature>
<feature type="domain" description="Remorin C-terminal" evidence="3">
    <location>
        <begin position="501"/>
        <end position="545"/>
    </location>
</feature>
<name>A0A811PLS9_9POAL</name>
<feature type="compositionally biased region" description="Low complexity" evidence="2">
    <location>
        <begin position="79"/>
        <end position="90"/>
    </location>
</feature>